<evidence type="ECO:0008006" key="15">
    <source>
        <dbReference type="Google" id="ProtNLM"/>
    </source>
</evidence>
<sequence length="583" mass="63341">MLMLRTRRMSLCLQLLVVLHAFGGAAGAGHKANWSAVCELETTRGAVEKAARTSRLARTAPIQTPTLRLSVEGGSSNDGVPLTVAAGRVVHATYVGGGKRHLTTAISVNGVPSCPGTDHQSTVAVEMSVPRRALRKRGHHHRHRFKRHTSHEHESKYSALRPSERVVIDAVLCDGRKKIAKQRAVTRVVEAKSLGLCRSSVPSPRKPPRPQPLALLALLEGRKSEARSLLSNAAETLVRRLERRGALCDKTRLCDARVLPSCPAGCKARDANASCVFAHLVDDWKEYKHVPKTCVEVCFSKLAIKYVWRADVSRGGDARDKLALERCRILHIHKLAAWWSRHREAAPFSAAAEGGHSVPVPGAQSLDRCAVVGSGHSLRCGSPWGGTIDSYDAVFRVNKVQLQTENRNAYSCKVGARVDFAINALTISQFEELVNNSIAEKFLSQHKDVLNSLSGLGSAVVTKDRDTYKAAVRAARVQNASDGWRVFLPSNAVLHGRGLGSGSGSTAVALAMSLCRSVDAYGFGVFRDDVDAADYRYLHFYQDVPRQGHVGGADGVTGGAQVLNSELRNAVWDAFGLVNFVWW</sequence>
<feature type="chain" id="PRO_5035248964" description="GHMP kinase N-terminal domain-containing protein" evidence="12">
    <location>
        <begin position="28"/>
        <end position="583"/>
    </location>
</feature>
<dbReference type="AlphaFoldDB" id="A0A8J2SQ93"/>
<keyword evidence="8" id="KW-0333">Golgi apparatus</keyword>
<evidence type="ECO:0000256" key="7">
    <source>
        <dbReference type="ARBA" id="ARBA00022989"/>
    </source>
</evidence>
<keyword evidence="3" id="KW-0328">Glycosyltransferase</keyword>
<evidence type="ECO:0000256" key="2">
    <source>
        <dbReference type="ARBA" id="ARBA00006003"/>
    </source>
</evidence>
<feature type="signal peptide" evidence="12">
    <location>
        <begin position="1"/>
        <end position="27"/>
    </location>
</feature>
<comment type="similarity">
    <text evidence="2">Belongs to the glycosyltransferase 29 family.</text>
</comment>
<evidence type="ECO:0000256" key="12">
    <source>
        <dbReference type="SAM" id="SignalP"/>
    </source>
</evidence>
<comment type="caution">
    <text evidence="13">The sequence shown here is derived from an EMBL/GenBank/DDBJ whole genome shotgun (WGS) entry which is preliminary data.</text>
</comment>
<organism evidence="13 14">
    <name type="scientific">Pelagomonas calceolata</name>
    <dbReference type="NCBI Taxonomy" id="35677"/>
    <lineage>
        <taxon>Eukaryota</taxon>
        <taxon>Sar</taxon>
        <taxon>Stramenopiles</taxon>
        <taxon>Ochrophyta</taxon>
        <taxon>Pelagophyceae</taxon>
        <taxon>Pelagomonadales</taxon>
        <taxon>Pelagomonadaceae</taxon>
        <taxon>Pelagomonas</taxon>
    </lineage>
</organism>
<dbReference type="PANTHER" id="PTHR11987">
    <property type="entry name" value="ALPHA-2,8-SIALYLTRANSFERASE"/>
    <property type="match status" value="1"/>
</dbReference>
<dbReference type="GO" id="GO:0003828">
    <property type="term" value="F:alpha-N-acetylneuraminate alpha-2,8-sialyltransferase activity"/>
    <property type="evidence" value="ECO:0007669"/>
    <property type="project" value="TreeGrafter"/>
</dbReference>
<evidence type="ECO:0000256" key="4">
    <source>
        <dbReference type="ARBA" id="ARBA00022679"/>
    </source>
</evidence>
<reference evidence="13" key="1">
    <citation type="submission" date="2021-11" db="EMBL/GenBank/DDBJ databases">
        <authorList>
            <consortium name="Genoscope - CEA"/>
            <person name="William W."/>
        </authorList>
    </citation>
    <scope>NUCLEOTIDE SEQUENCE</scope>
</reference>
<evidence type="ECO:0000256" key="9">
    <source>
        <dbReference type="ARBA" id="ARBA00023136"/>
    </source>
</evidence>
<keyword evidence="10" id="KW-0325">Glycoprotein</keyword>
<dbReference type="Gene3D" id="3.90.1480.20">
    <property type="entry name" value="Glycosyl transferase family 29"/>
    <property type="match status" value="1"/>
</dbReference>
<evidence type="ECO:0000256" key="5">
    <source>
        <dbReference type="ARBA" id="ARBA00022692"/>
    </source>
</evidence>
<evidence type="ECO:0000256" key="6">
    <source>
        <dbReference type="ARBA" id="ARBA00022968"/>
    </source>
</evidence>
<dbReference type="GO" id="GO:0009311">
    <property type="term" value="P:oligosaccharide metabolic process"/>
    <property type="evidence" value="ECO:0007669"/>
    <property type="project" value="TreeGrafter"/>
</dbReference>
<name>A0A8J2SQ93_9STRA</name>
<evidence type="ECO:0000256" key="8">
    <source>
        <dbReference type="ARBA" id="ARBA00023034"/>
    </source>
</evidence>
<keyword evidence="14" id="KW-1185">Reference proteome</keyword>
<feature type="compositionally biased region" description="Basic residues" evidence="11">
    <location>
        <begin position="135"/>
        <end position="150"/>
    </location>
</feature>
<evidence type="ECO:0000256" key="10">
    <source>
        <dbReference type="ARBA" id="ARBA00023180"/>
    </source>
</evidence>
<dbReference type="GO" id="GO:0006491">
    <property type="term" value="P:N-glycan processing"/>
    <property type="evidence" value="ECO:0007669"/>
    <property type="project" value="TreeGrafter"/>
</dbReference>
<feature type="region of interest" description="Disordered" evidence="11">
    <location>
        <begin position="135"/>
        <end position="158"/>
    </location>
</feature>
<dbReference type="Proteomes" id="UP000789595">
    <property type="component" value="Unassembled WGS sequence"/>
</dbReference>
<dbReference type="InterPro" id="IPR050943">
    <property type="entry name" value="Glycosyltr_29_Sialyltrsf"/>
</dbReference>
<keyword evidence="7" id="KW-1133">Transmembrane helix</keyword>
<dbReference type="InterPro" id="IPR038578">
    <property type="entry name" value="GT29-like_sf"/>
</dbReference>
<keyword evidence="12" id="KW-0732">Signal</keyword>
<proteinExistence type="inferred from homology"/>
<evidence type="ECO:0000256" key="3">
    <source>
        <dbReference type="ARBA" id="ARBA00022676"/>
    </source>
</evidence>
<evidence type="ECO:0000256" key="1">
    <source>
        <dbReference type="ARBA" id="ARBA00004323"/>
    </source>
</evidence>
<evidence type="ECO:0000313" key="14">
    <source>
        <dbReference type="Proteomes" id="UP000789595"/>
    </source>
</evidence>
<protein>
    <recommendedName>
        <fullName evidence="15">GHMP kinase N-terminal domain-containing protein</fullName>
    </recommendedName>
</protein>
<evidence type="ECO:0000313" key="13">
    <source>
        <dbReference type="EMBL" id="CAH0370699.1"/>
    </source>
</evidence>
<dbReference type="Pfam" id="PF00777">
    <property type="entry name" value="Glyco_transf_29"/>
    <property type="match status" value="1"/>
</dbReference>
<keyword evidence="4" id="KW-0808">Transferase</keyword>
<dbReference type="InterPro" id="IPR001675">
    <property type="entry name" value="Glyco_trans_29"/>
</dbReference>
<dbReference type="OrthoDB" id="10264956at2759"/>
<keyword evidence="9" id="KW-0472">Membrane</keyword>
<dbReference type="EMBL" id="CAKKNE010000003">
    <property type="protein sequence ID" value="CAH0370699.1"/>
    <property type="molecule type" value="Genomic_DNA"/>
</dbReference>
<keyword evidence="5" id="KW-0812">Transmembrane</keyword>
<comment type="subcellular location">
    <subcellularLocation>
        <location evidence="1">Golgi apparatus membrane</location>
        <topology evidence="1">Single-pass type II membrane protein</topology>
    </subcellularLocation>
</comment>
<dbReference type="PANTHER" id="PTHR11987:SF53">
    <property type="entry name" value="ALPHA-2,8-SIALYLTRANSFERASE 8F-LIKE"/>
    <property type="match status" value="1"/>
</dbReference>
<evidence type="ECO:0000256" key="11">
    <source>
        <dbReference type="SAM" id="MobiDB-lite"/>
    </source>
</evidence>
<keyword evidence="6" id="KW-0735">Signal-anchor</keyword>
<dbReference type="GO" id="GO:0000139">
    <property type="term" value="C:Golgi membrane"/>
    <property type="evidence" value="ECO:0007669"/>
    <property type="project" value="UniProtKB-SubCell"/>
</dbReference>
<gene>
    <name evidence="13" type="ORF">PECAL_3P05990</name>
</gene>
<accession>A0A8J2SQ93</accession>